<organism evidence="3 4">
    <name type="scientific">Sphingomonas aerolata</name>
    <dbReference type="NCBI Taxonomy" id="185951"/>
    <lineage>
        <taxon>Bacteria</taxon>
        <taxon>Pseudomonadati</taxon>
        <taxon>Pseudomonadota</taxon>
        <taxon>Alphaproteobacteria</taxon>
        <taxon>Sphingomonadales</taxon>
        <taxon>Sphingomonadaceae</taxon>
        <taxon>Sphingomonas</taxon>
    </lineage>
</organism>
<dbReference type="GO" id="GO:0016798">
    <property type="term" value="F:hydrolase activity, acting on glycosyl bonds"/>
    <property type="evidence" value="ECO:0007669"/>
    <property type="project" value="UniProtKB-KW"/>
</dbReference>
<keyword evidence="3" id="KW-0326">Glycosidase</keyword>
<evidence type="ECO:0000313" key="4">
    <source>
        <dbReference type="Proteomes" id="UP000240996"/>
    </source>
</evidence>
<dbReference type="AlphaFoldDB" id="A0A2T4YMG7"/>
<gene>
    <name evidence="3" type="ORF">C8J24_2795</name>
</gene>
<keyword evidence="4" id="KW-1185">Reference proteome</keyword>
<name>A0A2T4YMG7_9SPHN</name>
<dbReference type="SMART" id="SM00642">
    <property type="entry name" value="Aamy"/>
    <property type="match status" value="1"/>
</dbReference>
<proteinExistence type="predicted"/>
<evidence type="ECO:0000259" key="2">
    <source>
        <dbReference type="SMART" id="SM00642"/>
    </source>
</evidence>
<feature type="signal peptide" evidence="1">
    <location>
        <begin position="1"/>
        <end position="20"/>
    </location>
</feature>
<dbReference type="RefSeq" id="WP_107933256.1">
    <property type="nucleotide sequence ID" value="NZ_PZZN01000003.1"/>
</dbReference>
<dbReference type="EMBL" id="PZZN01000003">
    <property type="protein sequence ID" value="PTM44588.1"/>
    <property type="molecule type" value="Genomic_DNA"/>
</dbReference>
<keyword evidence="3" id="KW-0378">Hydrolase</keyword>
<comment type="caution">
    <text evidence="3">The sequence shown here is derived from an EMBL/GenBank/DDBJ whole genome shotgun (WGS) entry which is preliminary data.</text>
</comment>
<feature type="chain" id="PRO_5015543741" evidence="1">
    <location>
        <begin position="21"/>
        <end position="616"/>
    </location>
</feature>
<evidence type="ECO:0000313" key="3">
    <source>
        <dbReference type="EMBL" id="PTM44588.1"/>
    </source>
</evidence>
<feature type="domain" description="Glycosyl hydrolase family 13 catalytic" evidence="2">
    <location>
        <begin position="50"/>
        <end position="522"/>
    </location>
</feature>
<keyword evidence="1" id="KW-0732">Signal</keyword>
<accession>A0A2T4YMG7</accession>
<sequence>MIKSVATILAGLLALSPAIADPGPASRAARKPVPATDYRARLPQDEVIYFVLPDRFENADPANDRGGLTGDRRVTGFDPTAKGFYHGGDLKGLTKRLGYLQQLGATAIWLGPIFKNKPVQGAPGKESAGYHGYWITDFTQVDPHLGTNADMTALVTAAHARGMKVYMDIIINHTADVIQYRECTEGTPCAYRDRANYPYQRKLGLRGKPINSGFAGDAVRTPENFARLTDPGFAYTPYVPAKERTVKVPAWLNDPIYYHNRGDSTFTDESSTMGDFSGLDDLATENPRVVSGMIEIFGSWIDRFKVDGFRIDTARHVNPEFWQAFTPAMLDRARANGIPNFHIFGEVAYGTMDPGYLARFTRVDKLPAVLDFGFRWGVTDVVAGNKGTNELAALFDGDALYEHGADTAMILPTFLGNHDQGRFARDVRRLNPNASEAEVLARVKLGHAMLLTLRGVPTIYSGDEQGFAGDGDDQDAREDMFASKVAVYNDNRLVGTDATTATANFGTTHPLFRQIAQLARLRVAHPALTRGRTIVRARGDTPGLFAVSRFDPVTGAEMLLAYNTSAKPLTSAIQVETRSTRFDTLAGACAARATAPGSVTLTIPAFGYAVCAAETR</sequence>
<evidence type="ECO:0000256" key="1">
    <source>
        <dbReference type="SAM" id="SignalP"/>
    </source>
</evidence>
<dbReference type="PANTHER" id="PTHR10357">
    <property type="entry name" value="ALPHA-AMYLASE FAMILY MEMBER"/>
    <property type="match status" value="1"/>
</dbReference>
<dbReference type="SUPFAM" id="SSF51445">
    <property type="entry name" value="(Trans)glycosidases"/>
    <property type="match status" value="1"/>
</dbReference>
<dbReference type="InterPro" id="IPR017853">
    <property type="entry name" value="GH"/>
</dbReference>
<dbReference type="PANTHER" id="PTHR10357:SF209">
    <property type="entry name" value="PERIPLASMIC ALPHA-AMYLASE"/>
    <property type="match status" value="1"/>
</dbReference>
<protein>
    <submittedName>
        <fullName evidence="3">Glycosidase</fullName>
    </submittedName>
</protein>
<dbReference type="GO" id="GO:0005975">
    <property type="term" value="P:carbohydrate metabolic process"/>
    <property type="evidence" value="ECO:0007669"/>
    <property type="project" value="InterPro"/>
</dbReference>
<reference evidence="3 4" key="1">
    <citation type="submission" date="2018-04" db="EMBL/GenBank/DDBJ databases">
        <title>Genomic Encyclopedia of Type Strains, Phase III (KMG-III): the genomes of soil and plant-associated and newly described type strains.</title>
        <authorList>
            <person name="Whitman W."/>
        </authorList>
    </citation>
    <scope>NUCLEOTIDE SEQUENCE [LARGE SCALE GENOMIC DNA]</scope>
    <source>
        <strain evidence="3 4">NW12</strain>
    </source>
</reference>
<dbReference type="InterPro" id="IPR006047">
    <property type="entry name" value="GH13_cat_dom"/>
</dbReference>
<dbReference type="CDD" id="cd11339">
    <property type="entry name" value="AmyAc_bac_CMD_like_2"/>
    <property type="match status" value="1"/>
</dbReference>
<dbReference type="Proteomes" id="UP000240996">
    <property type="component" value="Unassembled WGS sequence"/>
</dbReference>
<dbReference type="Gene3D" id="3.20.20.80">
    <property type="entry name" value="Glycosidases"/>
    <property type="match status" value="2"/>
</dbReference>
<dbReference type="Pfam" id="PF00128">
    <property type="entry name" value="Alpha-amylase"/>
    <property type="match status" value="1"/>
</dbReference>